<dbReference type="GO" id="GO:0016020">
    <property type="term" value="C:membrane"/>
    <property type="evidence" value="ECO:0007669"/>
    <property type="project" value="InterPro"/>
</dbReference>
<keyword evidence="2" id="KW-0813">Transport</keyword>
<keyword evidence="8" id="KW-0418">Kinase</keyword>
<evidence type="ECO:0000256" key="1">
    <source>
        <dbReference type="ARBA" id="ARBA00004496"/>
    </source>
</evidence>
<dbReference type="SUPFAM" id="SSF53062">
    <property type="entry name" value="PTS system fructose IIA component-like"/>
    <property type="match status" value="1"/>
</dbReference>
<dbReference type="InterPro" id="IPR036662">
    <property type="entry name" value="PTS_EIIA_man-typ_sf"/>
</dbReference>
<evidence type="ECO:0000256" key="5">
    <source>
        <dbReference type="ARBA" id="ARBA00022597"/>
    </source>
</evidence>
<protein>
    <submittedName>
        <fullName evidence="9">PTS sorbose transporter subunit IIA</fullName>
    </submittedName>
</protein>
<sequence length="135" mass="14721">MVNAIFCAHGKLACAMLESVQMVYGDANVVAVEFVPGENASDIINKLEKLVSIHAHDEWLIAVDLQCGSPWNAAATLAMQNPHLRVMSGLSLPLALELVDNQSSMNVDELCVHLTQVASQTCVIWQQPDTTDEEF</sequence>
<dbReference type="GO" id="GO:0016773">
    <property type="term" value="F:phosphotransferase activity, alcohol group as acceptor"/>
    <property type="evidence" value="ECO:0007669"/>
    <property type="project" value="InterPro"/>
</dbReference>
<dbReference type="CDD" id="cd00006">
    <property type="entry name" value="PTS_IIA_man"/>
    <property type="match status" value="1"/>
</dbReference>
<dbReference type="EMBL" id="CP055675">
    <property type="protein sequence ID" value="QLM98498.1"/>
    <property type="molecule type" value="Genomic_DNA"/>
</dbReference>
<proteinExistence type="predicted"/>
<reference evidence="9 10" key="1">
    <citation type="submission" date="2020-06" db="EMBL/GenBank/DDBJ databases">
        <title>REHAB project genomes.</title>
        <authorList>
            <person name="Shaw L.P."/>
        </authorList>
    </citation>
    <scope>NUCLEOTIDE SEQUENCE [LARGE SCALE GENOMIC DNA]</scope>
    <source>
        <strain evidence="9 10">RHB28-C13</strain>
    </source>
</reference>
<keyword evidence="6" id="KW-0808">Transferase</keyword>
<evidence type="ECO:0000313" key="10">
    <source>
        <dbReference type="Proteomes" id="UP000510927"/>
    </source>
</evidence>
<dbReference type="InterPro" id="IPR004701">
    <property type="entry name" value="PTS_EIIA_man-typ"/>
</dbReference>
<dbReference type="InterPro" id="IPR033887">
    <property type="entry name" value="PTS_IIA_man"/>
</dbReference>
<name>A0A7K4HX63_ESCFE</name>
<dbReference type="Proteomes" id="UP000510927">
    <property type="component" value="Chromosome"/>
</dbReference>
<keyword evidence="7" id="KW-0598">Phosphotransferase system</keyword>
<keyword evidence="5" id="KW-0762">Sugar transport</keyword>
<keyword evidence="3" id="KW-0963">Cytoplasm</keyword>
<evidence type="ECO:0000313" key="9">
    <source>
        <dbReference type="EMBL" id="QLM98498.1"/>
    </source>
</evidence>
<dbReference type="AlphaFoldDB" id="A0A7K4HX63"/>
<evidence type="ECO:0000256" key="4">
    <source>
        <dbReference type="ARBA" id="ARBA00022553"/>
    </source>
</evidence>
<dbReference type="InterPro" id="IPR051471">
    <property type="entry name" value="Bacterial_PTS_sugar_comp"/>
</dbReference>
<evidence type="ECO:0000256" key="8">
    <source>
        <dbReference type="ARBA" id="ARBA00022777"/>
    </source>
</evidence>
<dbReference type="InterPro" id="IPR013789">
    <property type="entry name" value="PTS_EIIA_man"/>
</dbReference>
<evidence type="ECO:0000256" key="3">
    <source>
        <dbReference type="ARBA" id="ARBA00022490"/>
    </source>
</evidence>
<dbReference type="NCBIfam" id="TIGR00824">
    <property type="entry name" value="EIIA-man"/>
    <property type="match status" value="1"/>
</dbReference>
<keyword evidence="4" id="KW-0597">Phosphoprotein</keyword>
<gene>
    <name evidence="9" type="ORF">HVY52_01260</name>
</gene>
<dbReference type="OMA" id="EIADNQQ"/>
<dbReference type="RefSeq" id="WP_000245619.1">
    <property type="nucleotide sequence ID" value="NZ_AP027926.1"/>
</dbReference>
<evidence type="ECO:0000256" key="7">
    <source>
        <dbReference type="ARBA" id="ARBA00022683"/>
    </source>
</evidence>
<dbReference type="GO" id="GO:0005737">
    <property type="term" value="C:cytoplasm"/>
    <property type="evidence" value="ECO:0007669"/>
    <property type="project" value="UniProtKB-SubCell"/>
</dbReference>
<dbReference type="Gene3D" id="3.40.50.510">
    <property type="entry name" value="Phosphotransferase system, mannose-type IIA component"/>
    <property type="match status" value="1"/>
</dbReference>
<organism evidence="9 10">
    <name type="scientific">Escherichia fergusonii</name>
    <dbReference type="NCBI Taxonomy" id="564"/>
    <lineage>
        <taxon>Bacteria</taxon>
        <taxon>Pseudomonadati</taxon>
        <taxon>Pseudomonadota</taxon>
        <taxon>Gammaproteobacteria</taxon>
        <taxon>Enterobacterales</taxon>
        <taxon>Enterobacteriaceae</taxon>
        <taxon>Escherichia</taxon>
    </lineage>
</organism>
<dbReference type="PANTHER" id="PTHR33799:SF1">
    <property type="entry name" value="PTS SYSTEM MANNOSE-SPECIFIC EIIAB COMPONENT-RELATED"/>
    <property type="match status" value="1"/>
</dbReference>
<comment type="subcellular location">
    <subcellularLocation>
        <location evidence="1">Cytoplasm</location>
    </subcellularLocation>
</comment>
<accession>A0A7K4HX63</accession>
<dbReference type="GeneID" id="75059331"/>
<dbReference type="Pfam" id="PF03610">
    <property type="entry name" value="EIIA-man"/>
    <property type="match status" value="1"/>
</dbReference>
<evidence type="ECO:0000256" key="6">
    <source>
        <dbReference type="ARBA" id="ARBA00022679"/>
    </source>
</evidence>
<dbReference type="PANTHER" id="PTHR33799">
    <property type="entry name" value="PTS PERMEASE-RELATED-RELATED"/>
    <property type="match status" value="1"/>
</dbReference>
<dbReference type="GO" id="GO:0009401">
    <property type="term" value="P:phosphoenolpyruvate-dependent sugar phosphotransferase system"/>
    <property type="evidence" value="ECO:0007669"/>
    <property type="project" value="UniProtKB-KW"/>
</dbReference>
<dbReference type="GO" id="GO:0016301">
    <property type="term" value="F:kinase activity"/>
    <property type="evidence" value="ECO:0007669"/>
    <property type="project" value="UniProtKB-KW"/>
</dbReference>
<dbReference type="PROSITE" id="PS51096">
    <property type="entry name" value="PTS_EIIA_TYPE_4"/>
    <property type="match status" value="1"/>
</dbReference>
<evidence type="ECO:0000256" key="2">
    <source>
        <dbReference type="ARBA" id="ARBA00022448"/>
    </source>
</evidence>